<evidence type="ECO:0000259" key="7">
    <source>
        <dbReference type="PROSITE" id="PS50198"/>
    </source>
</evidence>
<evidence type="ECO:0000256" key="1">
    <source>
        <dbReference type="ARBA" id="ARBA00000971"/>
    </source>
</evidence>
<sequence>MSTTLQIDNRTITAEELVSLLTHYQIIPQVICESIIDRAIATIECTPEETAAACAEFSQQRQLASDTELQTWLWHYGLDQTQVERLATRRLRIDKFKQQMWGHRLESYFLKRKDQLDQIIYSVIQVENRDMASELFFRIHEGEQSFAEVARLYSQGPVGGVIGPIEFGKLPVGLREFLYTRPIGEVQPPVAFGESQIIVRVERVIPATLDETMRERLLQEQFAAWFDAQVEQLPDPDKIWMGASRN</sequence>
<protein>
    <recommendedName>
        <fullName evidence="2">peptidylprolyl isomerase</fullName>
        <ecNumber evidence="2">5.2.1.8</ecNumber>
    </recommendedName>
</protein>
<dbReference type="SUPFAM" id="SSF54534">
    <property type="entry name" value="FKBP-like"/>
    <property type="match status" value="1"/>
</dbReference>
<evidence type="ECO:0000256" key="4">
    <source>
        <dbReference type="ARBA" id="ARBA00023110"/>
    </source>
</evidence>
<dbReference type="GO" id="GO:0003755">
    <property type="term" value="F:peptidyl-prolyl cis-trans isomerase activity"/>
    <property type="evidence" value="ECO:0007669"/>
    <property type="project" value="UniProtKB-KW"/>
</dbReference>
<gene>
    <name evidence="8" type="ORF">OXH18_19920</name>
</gene>
<evidence type="ECO:0000256" key="6">
    <source>
        <dbReference type="PROSITE-ProRule" id="PRU00278"/>
    </source>
</evidence>
<comment type="catalytic activity">
    <reaction evidence="1">
        <text>[protein]-peptidylproline (omega=180) = [protein]-peptidylproline (omega=0)</text>
        <dbReference type="Rhea" id="RHEA:16237"/>
        <dbReference type="Rhea" id="RHEA-COMP:10747"/>
        <dbReference type="Rhea" id="RHEA-COMP:10748"/>
        <dbReference type="ChEBI" id="CHEBI:83833"/>
        <dbReference type="ChEBI" id="CHEBI:83834"/>
        <dbReference type="EC" id="5.2.1.8"/>
    </reaction>
</comment>
<dbReference type="PANTHER" id="PTHR47245:SF1">
    <property type="entry name" value="FOLDASE PROTEIN PRSA"/>
    <property type="match status" value="1"/>
</dbReference>
<evidence type="ECO:0000313" key="9">
    <source>
        <dbReference type="Proteomes" id="UP001163152"/>
    </source>
</evidence>
<evidence type="ECO:0000256" key="5">
    <source>
        <dbReference type="ARBA" id="ARBA00023235"/>
    </source>
</evidence>
<proteinExistence type="predicted"/>
<dbReference type="Pfam" id="PF00639">
    <property type="entry name" value="Rotamase"/>
    <property type="match status" value="1"/>
</dbReference>
<dbReference type="Gene3D" id="3.10.50.40">
    <property type="match status" value="1"/>
</dbReference>
<dbReference type="KEGG" id="tsin:OXH18_19920"/>
<dbReference type="EC" id="5.2.1.8" evidence="2"/>
<organism evidence="8 9">
    <name type="scientific">Thermocoleostomius sinensis A174</name>
    <dbReference type="NCBI Taxonomy" id="2016057"/>
    <lineage>
        <taxon>Bacteria</taxon>
        <taxon>Bacillati</taxon>
        <taxon>Cyanobacteriota</taxon>
        <taxon>Cyanophyceae</taxon>
        <taxon>Oculatellales</taxon>
        <taxon>Oculatellaceae</taxon>
        <taxon>Thermocoleostomius</taxon>
    </lineage>
</organism>
<accession>A0A9E9C7N9</accession>
<evidence type="ECO:0000313" key="8">
    <source>
        <dbReference type="EMBL" id="WAL59418.1"/>
    </source>
</evidence>
<keyword evidence="3" id="KW-0732">Signal</keyword>
<dbReference type="InterPro" id="IPR046357">
    <property type="entry name" value="PPIase_dom_sf"/>
</dbReference>
<name>A0A9E9C7N9_9CYAN</name>
<evidence type="ECO:0000256" key="3">
    <source>
        <dbReference type="ARBA" id="ARBA00022729"/>
    </source>
</evidence>
<reference evidence="8" key="1">
    <citation type="submission" date="2022-12" db="EMBL/GenBank/DDBJ databases">
        <title>Polyphasic identification of a Novel Hot-Spring Cyanobacterium Ocullathermofonsia sinensis gen nov. sp. nov. and Genomic Insights on its Adaptations to the Thermal Habitat.</title>
        <authorList>
            <person name="Daroch M."/>
            <person name="Tang J."/>
            <person name="Jiang Y."/>
        </authorList>
    </citation>
    <scope>NUCLEOTIDE SEQUENCE</scope>
    <source>
        <strain evidence="8">PKUAC-SCTA174</strain>
    </source>
</reference>
<feature type="domain" description="PpiC" evidence="7">
    <location>
        <begin position="111"/>
        <end position="203"/>
    </location>
</feature>
<dbReference type="PROSITE" id="PS50198">
    <property type="entry name" value="PPIC_PPIASE_2"/>
    <property type="match status" value="1"/>
</dbReference>
<dbReference type="AlphaFoldDB" id="A0A9E9C7N9"/>
<dbReference type="InterPro" id="IPR000297">
    <property type="entry name" value="PPIase_PpiC"/>
</dbReference>
<keyword evidence="5 6" id="KW-0413">Isomerase</keyword>
<keyword evidence="9" id="KW-1185">Reference proteome</keyword>
<keyword evidence="4 6" id="KW-0697">Rotamase</keyword>
<dbReference type="EMBL" id="CP113797">
    <property type="protein sequence ID" value="WAL59418.1"/>
    <property type="molecule type" value="Genomic_DNA"/>
</dbReference>
<dbReference type="Proteomes" id="UP001163152">
    <property type="component" value="Chromosome"/>
</dbReference>
<dbReference type="RefSeq" id="WP_268609213.1">
    <property type="nucleotide sequence ID" value="NZ_CP113797.1"/>
</dbReference>
<evidence type="ECO:0000256" key="2">
    <source>
        <dbReference type="ARBA" id="ARBA00013194"/>
    </source>
</evidence>
<dbReference type="PANTHER" id="PTHR47245">
    <property type="entry name" value="PEPTIDYLPROLYL ISOMERASE"/>
    <property type="match status" value="1"/>
</dbReference>
<dbReference type="InterPro" id="IPR050245">
    <property type="entry name" value="PrsA_foldase"/>
</dbReference>